<name>A0ACB6ZC53_THEGA</name>
<reference evidence="1" key="2">
    <citation type="journal article" date="2020" name="Nat. Commun.">
        <title>Large-scale genome sequencing of mycorrhizal fungi provides insights into the early evolution of symbiotic traits.</title>
        <authorList>
            <person name="Miyauchi S."/>
            <person name="Kiss E."/>
            <person name="Kuo A."/>
            <person name="Drula E."/>
            <person name="Kohler A."/>
            <person name="Sanchez-Garcia M."/>
            <person name="Morin E."/>
            <person name="Andreopoulos B."/>
            <person name="Barry K.W."/>
            <person name="Bonito G."/>
            <person name="Buee M."/>
            <person name="Carver A."/>
            <person name="Chen C."/>
            <person name="Cichocki N."/>
            <person name="Clum A."/>
            <person name="Culley D."/>
            <person name="Crous P.W."/>
            <person name="Fauchery L."/>
            <person name="Girlanda M."/>
            <person name="Hayes R.D."/>
            <person name="Keri Z."/>
            <person name="LaButti K."/>
            <person name="Lipzen A."/>
            <person name="Lombard V."/>
            <person name="Magnuson J."/>
            <person name="Maillard F."/>
            <person name="Murat C."/>
            <person name="Nolan M."/>
            <person name="Ohm R.A."/>
            <person name="Pangilinan J."/>
            <person name="Pereira M.F."/>
            <person name="Perotto S."/>
            <person name="Peter M."/>
            <person name="Pfister S."/>
            <person name="Riley R."/>
            <person name="Sitrit Y."/>
            <person name="Stielow J.B."/>
            <person name="Szollosi G."/>
            <person name="Zifcakova L."/>
            <person name="Stursova M."/>
            <person name="Spatafora J.W."/>
            <person name="Tedersoo L."/>
            <person name="Vaario L.M."/>
            <person name="Yamada A."/>
            <person name="Yan M."/>
            <person name="Wang P."/>
            <person name="Xu J."/>
            <person name="Bruns T."/>
            <person name="Baldrian P."/>
            <person name="Vilgalys R."/>
            <person name="Dunand C."/>
            <person name="Henrissat B."/>
            <person name="Grigoriev I.V."/>
            <person name="Hibbett D."/>
            <person name="Nagy L.G."/>
            <person name="Martin F.M."/>
        </authorList>
    </citation>
    <scope>NUCLEOTIDE SEQUENCE</scope>
    <source>
        <strain evidence="1">P2</strain>
    </source>
</reference>
<protein>
    <submittedName>
        <fullName evidence="1">Dbl homology domain-containing protein</fullName>
    </submittedName>
</protein>
<evidence type="ECO:0000313" key="2">
    <source>
        <dbReference type="Proteomes" id="UP000886501"/>
    </source>
</evidence>
<keyword evidence="2" id="KW-1185">Reference proteome</keyword>
<accession>A0ACB6ZC53</accession>
<dbReference type="Proteomes" id="UP000886501">
    <property type="component" value="Unassembled WGS sequence"/>
</dbReference>
<gene>
    <name evidence="1" type="ORF">BDM02DRAFT_3130055</name>
</gene>
<comment type="caution">
    <text evidence="1">The sequence shown here is derived from an EMBL/GenBank/DDBJ whole genome shotgun (WGS) entry which is preliminary data.</text>
</comment>
<sequence>MATEVHSIPAPPTLLERRSGSGLRLFSDLPTLHSSDAPTQSKDEVSRSSRGSSASPFTFTPLTPILASPVLTPAITTATPSTSSANLNTAALPLNSSVGIKHKRSRSTLSRLHVTLPEDYFDARSRAGSTTVPIVPASSLGPSQLSGSPPSPCLLKDIVILNGIPIVKTPSPVHETSSRGVDSPIVSTQASVAPKLPRPWTKSARKSFTLGSDDEDDESGRQQKREAAAKAKKLEKYDDLRRYHALMELLKTEAKYLQDLRILINLWGYTDPFSQVYLQQLHHAVTSRSVASYFGSSASSSKQTPSPSPTFSSTHTQGQSANPPPSPTYTSTSVRRRSVGANDRVETEKDLPFARPIFTEEDIQLLCRNSNEILAFHERFVGDLKEALAPLGSTFRFDNEDEYAYVDMPRHDTLELAIQIIVSIFVDQAQSFKLYKFFCSTHSEAVELVQRTKRVSPADWEAWEKRCRKCVLGNYRCDPQLVSNVGTTVHFELDGGSSPSPQKLSVGRSLTTKNNRSRPSMPSKPLRANTAPPHLMSRHNHHGHGQTPRLEFLDHMIKPVQRICKYHLLLDQLKSRVPGHSHSHRWAEGGSDHSHLDPVANVDGTFDPAELFSAGQTESLVSRACEVMREVVNSVNDDRRKHEDRWKALLIASRTVPSPAASSSSPPHPQLNSDFLMTLGNCLMCGALDVIYHRPTSSTMTKAKYLGAFLYEQDYLVLVKVGKGKTYEPQQWFPLKDFDVLDLNDEDGTFPYSFHLTGYGHHFRFAAACQKEKEVWMEGLRKAIISAAENDPTGLPSSLLDENKEEVAPTTSVTIRDAPTEGLPTIQSETENLEDLLVSRPRITKTMSETKAFSDDGHSIRTDPRPHSQPVSRRGSSNSVRAIFSPFLFDSGIRLARPTAVQRHHTDQGLLDVLSDSCRDARNLAELQNQELFQLPRSITRYKSGVVVSGLRGRKDSKIFNRRSYGGLPAASLSSSPANSTPNTLEKRFRQKKERPSTVMVFPQSWFGEDPTPNSASVLRTPSLMVSSPEEDHTQTALPDVTTSLCSSEVTSNVGSALNSPTGFKTSSLGSPYIHLDTIKTSFKSGPDVDRDYRPKRSKSMVDNVKSFFVSPSKRLSRHPSAGADLLADSLSLARGRTRSSPTSYLHDPLEPSLPSVAVHPVGVDADTPAPDRSYRDSSDQGRDSMSALGRKRSLFAYGKRHGTDVSRLTALSTMSATSSTTETSGSNSPVRRRSVKDILLHFRNS</sequence>
<reference evidence="1" key="1">
    <citation type="submission" date="2019-10" db="EMBL/GenBank/DDBJ databases">
        <authorList>
            <consortium name="DOE Joint Genome Institute"/>
            <person name="Kuo A."/>
            <person name="Miyauchi S."/>
            <person name="Kiss E."/>
            <person name="Drula E."/>
            <person name="Kohler A."/>
            <person name="Sanchez-Garcia M."/>
            <person name="Andreopoulos B."/>
            <person name="Barry K.W."/>
            <person name="Bonito G."/>
            <person name="Buee M."/>
            <person name="Carver A."/>
            <person name="Chen C."/>
            <person name="Cichocki N."/>
            <person name="Clum A."/>
            <person name="Culley D."/>
            <person name="Crous P.W."/>
            <person name="Fauchery L."/>
            <person name="Girlanda M."/>
            <person name="Hayes R."/>
            <person name="Keri Z."/>
            <person name="Labutti K."/>
            <person name="Lipzen A."/>
            <person name="Lombard V."/>
            <person name="Magnuson J."/>
            <person name="Maillard F."/>
            <person name="Morin E."/>
            <person name="Murat C."/>
            <person name="Nolan M."/>
            <person name="Ohm R."/>
            <person name="Pangilinan J."/>
            <person name="Pereira M."/>
            <person name="Perotto S."/>
            <person name="Peter M."/>
            <person name="Riley R."/>
            <person name="Sitrit Y."/>
            <person name="Stielow B."/>
            <person name="Szollosi G."/>
            <person name="Zifcakova L."/>
            <person name="Stursova M."/>
            <person name="Spatafora J.W."/>
            <person name="Tedersoo L."/>
            <person name="Vaario L.-M."/>
            <person name="Yamada A."/>
            <person name="Yan M."/>
            <person name="Wang P."/>
            <person name="Xu J."/>
            <person name="Bruns T."/>
            <person name="Baldrian P."/>
            <person name="Vilgalys R."/>
            <person name="Henrissat B."/>
            <person name="Grigoriev I.V."/>
            <person name="Hibbett D."/>
            <person name="Nagy L.G."/>
            <person name="Martin F.M."/>
        </authorList>
    </citation>
    <scope>NUCLEOTIDE SEQUENCE</scope>
    <source>
        <strain evidence="1">P2</strain>
    </source>
</reference>
<evidence type="ECO:0000313" key="1">
    <source>
        <dbReference type="EMBL" id="KAF9646968.1"/>
    </source>
</evidence>
<proteinExistence type="predicted"/>
<dbReference type="EMBL" id="MU118044">
    <property type="protein sequence ID" value="KAF9646968.1"/>
    <property type="molecule type" value="Genomic_DNA"/>
</dbReference>
<organism evidence="1 2">
    <name type="scientific">Thelephora ganbajun</name>
    <name type="common">Ganba fungus</name>
    <dbReference type="NCBI Taxonomy" id="370292"/>
    <lineage>
        <taxon>Eukaryota</taxon>
        <taxon>Fungi</taxon>
        <taxon>Dikarya</taxon>
        <taxon>Basidiomycota</taxon>
        <taxon>Agaricomycotina</taxon>
        <taxon>Agaricomycetes</taxon>
        <taxon>Thelephorales</taxon>
        <taxon>Thelephoraceae</taxon>
        <taxon>Thelephora</taxon>
    </lineage>
</organism>